<evidence type="ECO:0000256" key="1">
    <source>
        <dbReference type="ARBA" id="ARBA00004651"/>
    </source>
</evidence>
<keyword evidence="4 7" id="KW-1133">Transmembrane helix</keyword>
<dbReference type="Proteomes" id="UP000319210">
    <property type="component" value="Unassembled WGS sequence"/>
</dbReference>
<keyword evidence="5 7" id="KW-0472">Membrane</keyword>
<protein>
    <recommendedName>
        <fullName evidence="8">ABC3 transporter permease C-terminal domain-containing protein</fullName>
    </recommendedName>
</protein>
<evidence type="ECO:0000313" key="9">
    <source>
        <dbReference type="EMBL" id="GEB53845.1"/>
    </source>
</evidence>
<feature type="transmembrane region" description="Helical" evidence="7">
    <location>
        <begin position="417"/>
        <end position="440"/>
    </location>
</feature>
<sequence length="534" mass="54161">MATEALCVAPLAGLLGTLPGLGLARWWFGALRDRGALPDGMELLVTGTPVGAAVGTVAVTALLAGHLAARRPSRTAPGLALSEAAHERFRPGLVRTVLGLAALAGGVALARAAGGAGGEEAADLAPAVVLLLMTAVALLGQYVAKCCAWLLGLPLRAAGSAAAGLAAANSWAHARRLASALTPVVLAMAFCSTLVFLQTSEDEQTARQQRAGLTADHLVRPPAAAAEAGAGLPRTAAHRAAALPGVSAAVGVRRAQVLVAVRSDGTSLRTAEAQGVTGTGRALREVQDPGVAAGSLDGLRPGTVAVDRLLADGARAGVGDRLDLRLPDGTRTRPRVIAVHTRGAGLPAVTLPRSALDGHTASAYDSEVLVRTEPGPGPDAAARTARALGRLGDIQDKAAWARAADRDRAVNRWGNGVMAAVLAGFAAVAAANTLVTTVAERRRELGMLHRFGATRGQVLRMVRWEALLVAVSGVGLGTALALATLTPMVHGLFGAAPTIPPGLYAAFAGAVVALALLATELPARQALRAHRPRR</sequence>
<evidence type="ECO:0000256" key="7">
    <source>
        <dbReference type="SAM" id="Phobius"/>
    </source>
</evidence>
<dbReference type="EMBL" id="BJMM01000066">
    <property type="protein sequence ID" value="GEB53845.1"/>
    <property type="molecule type" value="Genomic_DNA"/>
</dbReference>
<comment type="subcellular location">
    <subcellularLocation>
        <location evidence="1">Cell membrane</location>
        <topology evidence="1">Multi-pass membrane protein</topology>
    </subcellularLocation>
</comment>
<reference evidence="9 10" key="1">
    <citation type="submission" date="2019-06" db="EMBL/GenBank/DDBJ databases">
        <title>Whole genome shotgun sequence of Streptomyces cacaoi subsp. cacaoi NBRC 12748.</title>
        <authorList>
            <person name="Hosoyama A."/>
            <person name="Uohara A."/>
            <person name="Ohji S."/>
            <person name="Ichikawa N."/>
        </authorList>
    </citation>
    <scope>NUCLEOTIDE SEQUENCE [LARGE SCALE GENOMIC DNA]</scope>
    <source>
        <strain evidence="9 10">NBRC 12748</strain>
    </source>
</reference>
<keyword evidence="10" id="KW-1185">Reference proteome</keyword>
<dbReference type="InterPro" id="IPR003838">
    <property type="entry name" value="ABC3_permease_C"/>
</dbReference>
<keyword evidence="3 7" id="KW-0812">Transmembrane</keyword>
<comment type="caution">
    <text evidence="9">The sequence shown here is derived from an EMBL/GenBank/DDBJ whole genome shotgun (WGS) entry which is preliminary data.</text>
</comment>
<dbReference type="RefSeq" id="WP_235865185.1">
    <property type="nucleotide sequence ID" value="NZ_MUBL01000453.1"/>
</dbReference>
<proteinExistence type="inferred from homology"/>
<name>A0A4Y3R7Y7_STRCI</name>
<organism evidence="9 10">
    <name type="scientific">Streptomyces cacaoi</name>
    <dbReference type="NCBI Taxonomy" id="1898"/>
    <lineage>
        <taxon>Bacteria</taxon>
        <taxon>Bacillati</taxon>
        <taxon>Actinomycetota</taxon>
        <taxon>Actinomycetes</taxon>
        <taxon>Kitasatosporales</taxon>
        <taxon>Streptomycetaceae</taxon>
        <taxon>Streptomyces</taxon>
    </lineage>
</organism>
<dbReference type="InterPro" id="IPR050250">
    <property type="entry name" value="Macrolide_Exporter_MacB"/>
</dbReference>
<feature type="transmembrane region" description="Helical" evidence="7">
    <location>
        <begin position="48"/>
        <end position="69"/>
    </location>
</feature>
<dbReference type="Pfam" id="PF02687">
    <property type="entry name" value="FtsX"/>
    <property type="match status" value="1"/>
</dbReference>
<evidence type="ECO:0000256" key="3">
    <source>
        <dbReference type="ARBA" id="ARBA00022692"/>
    </source>
</evidence>
<gene>
    <name evidence="9" type="ORF">SCA03_63960</name>
</gene>
<evidence type="ECO:0000256" key="6">
    <source>
        <dbReference type="ARBA" id="ARBA00038076"/>
    </source>
</evidence>
<evidence type="ECO:0000259" key="8">
    <source>
        <dbReference type="Pfam" id="PF02687"/>
    </source>
</evidence>
<feature type="transmembrane region" description="Helical" evidence="7">
    <location>
        <begin position="92"/>
        <end position="112"/>
    </location>
</feature>
<dbReference type="GO" id="GO:0022857">
    <property type="term" value="F:transmembrane transporter activity"/>
    <property type="evidence" value="ECO:0007669"/>
    <property type="project" value="TreeGrafter"/>
</dbReference>
<feature type="domain" description="ABC3 transporter permease C-terminal" evidence="8">
    <location>
        <begin position="417"/>
        <end position="528"/>
    </location>
</feature>
<dbReference type="PANTHER" id="PTHR30572">
    <property type="entry name" value="MEMBRANE COMPONENT OF TRANSPORTER-RELATED"/>
    <property type="match status" value="1"/>
</dbReference>
<comment type="similarity">
    <text evidence="6">Belongs to the ABC-4 integral membrane protein family.</text>
</comment>
<evidence type="ECO:0000313" key="10">
    <source>
        <dbReference type="Proteomes" id="UP000319210"/>
    </source>
</evidence>
<feature type="transmembrane region" description="Helical" evidence="7">
    <location>
        <begin position="461"/>
        <end position="483"/>
    </location>
</feature>
<feature type="transmembrane region" description="Helical" evidence="7">
    <location>
        <begin position="124"/>
        <end position="144"/>
    </location>
</feature>
<evidence type="ECO:0000256" key="2">
    <source>
        <dbReference type="ARBA" id="ARBA00022475"/>
    </source>
</evidence>
<evidence type="ECO:0000256" key="5">
    <source>
        <dbReference type="ARBA" id="ARBA00023136"/>
    </source>
</evidence>
<dbReference type="AlphaFoldDB" id="A0A4Y3R7Y7"/>
<accession>A0A4Y3R7Y7</accession>
<feature type="transmembrane region" description="Helical" evidence="7">
    <location>
        <begin position="177"/>
        <end position="197"/>
    </location>
</feature>
<dbReference type="GO" id="GO:0005886">
    <property type="term" value="C:plasma membrane"/>
    <property type="evidence" value="ECO:0007669"/>
    <property type="project" value="UniProtKB-SubCell"/>
</dbReference>
<evidence type="ECO:0000256" key="4">
    <source>
        <dbReference type="ARBA" id="ARBA00022989"/>
    </source>
</evidence>
<dbReference type="PANTHER" id="PTHR30572:SF4">
    <property type="entry name" value="ABC TRANSPORTER PERMEASE YTRF"/>
    <property type="match status" value="1"/>
</dbReference>
<keyword evidence="2" id="KW-1003">Cell membrane</keyword>
<feature type="transmembrane region" description="Helical" evidence="7">
    <location>
        <begin position="503"/>
        <end position="523"/>
    </location>
</feature>